<evidence type="ECO:0000256" key="1">
    <source>
        <dbReference type="SAM" id="MobiDB-lite"/>
    </source>
</evidence>
<feature type="region of interest" description="Disordered" evidence="1">
    <location>
        <begin position="270"/>
        <end position="309"/>
    </location>
</feature>
<dbReference type="EMBL" id="JABSTU010000005">
    <property type="protein sequence ID" value="KAH8030656.1"/>
    <property type="molecule type" value="Genomic_DNA"/>
</dbReference>
<organism evidence="2 3">
    <name type="scientific">Rhipicephalus microplus</name>
    <name type="common">Cattle tick</name>
    <name type="synonym">Boophilus microplus</name>
    <dbReference type="NCBI Taxonomy" id="6941"/>
    <lineage>
        <taxon>Eukaryota</taxon>
        <taxon>Metazoa</taxon>
        <taxon>Ecdysozoa</taxon>
        <taxon>Arthropoda</taxon>
        <taxon>Chelicerata</taxon>
        <taxon>Arachnida</taxon>
        <taxon>Acari</taxon>
        <taxon>Parasitiformes</taxon>
        <taxon>Ixodida</taxon>
        <taxon>Ixodoidea</taxon>
        <taxon>Ixodidae</taxon>
        <taxon>Rhipicephalinae</taxon>
        <taxon>Rhipicephalus</taxon>
        <taxon>Boophilus</taxon>
    </lineage>
</organism>
<feature type="region of interest" description="Disordered" evidence="1">
    <location>
        <begin position="156"/>
        <end position="195"/>
    </location>
</feature>
<name>A0A9J6E977_RHIMP</name>
<gene>
    <name evidence="2" type="ORF">HPB51_010590</name>
</gene>
<keyword evidence="3" id="KW-1185">Reference proteome</keyword>
<accession>A0A9J6E977</accession>
<feature type="compositionally biased region" description="Low complexity" evidence="1">
    <location>
        <begin position="175"/>
        <end position="191"/>
    </location>
</feature>
<evidence type="ECO:0000313" key="2">
    <source>
        <dbReference type="EMBL" id="KAH8030656.1"/>
    </source>
</evidence>
<feature type="compositionally biased region" description="Polar residues" evidence="1">
    <location>
        <begin position="291"/>
        <end position="303"/>
    </location>
</feature>
<proteinExistence type="predicted"/>
<dbReference type="Proteomes" id="UP000821866">
    <property type="component" value="Chromosome 3"/>
</dbReference>
<dbReference type="VEuPathDB" id="VectorBase:LOC119165449"/>
<reference evidence="2" key="1">
    <citation type="journal article" date="2020" name="Cell">
        <title>Large-Scale Comparative Analyses of Tick Genomes Elucidate Their Genetic Diversity and Vector Capacities.</title>
        <authorList>
            <consortium name="Tick Genome and Microbiome Consortium (TIGMIC)"/>
            <person name="Jia N."/>
            <person name="Wang J."/>
            <person name="Shi W."/>
            <person name="Du L."/>
            <person name="Sun Y."/>
            <person name="Zhan W."/>
            <person name="Jiang J.F."/>
            <person name="Wang Q."/>
            <person name="Zhang B."/>
            <person name="Ji P."/>
            <person name="Bell-Sakyi L."/>
            <person name="Cui X.M."/>
            <person name="Yuan T.T."/>
            <person name="Jiang B.G."/>
            <person name="Yang W.F."/>
            <person name="Lam T.T."/>
            <person name="Chang Q.C."/>
            <person name="Ding S.J."/>
            <person name="Wang X.J."/>
            <person name="Zhu J.G."/>
            <person name="Ruan X.D."/>
            <person name="Zhao L."/>
            <person name="Wei J.T."/>
            <person name="Ye R.Z."/>
            <person name="Que T.C."/>
            <person name="Du C.H."/>
            <person name="Zhou Y.H."/>
            <person name="Cheng J.X."/>
            <person name="Dai P.F."/>
            <person name="Guo W.B."/>
            <person name="Han X.H."/>
            <person name="Huang E.J."/>
            <person name="Li L.F."/>
            <person name="Wei W."/>
            <person name="Gao Y.C."/>
            <person name="Liu J.Z."/>
            <person name="Shao H.Z."/>
            <person name="Wang X."/>
            <person name="Wang C.C."/>
            <person name="Yang T.C."/>
            <person name="Huo Q.B."/>
            <person name="Li W."/>
            <person name="Chen H.Y."/>
            <person name="Chen S.E."/>
            <person name="Zhou L.G."/>
            <person name="Ni X.B."/>
            <person name="Tian J.H."/>
            <person name="Sheng Y."/>
            <person name="Liu T."/>
            <person name="Pan Y.S."/>
            <person name="Xia L.Y."/>
            <person name="Li J."/>
            <person name="Zhao F."/>
            <person name="Cao W.C."/>
        </authorList>
    </citation>
    <scope>NUCLEOTIDE SEQUENCE</scope>
    <source>
        <strain evidence="2">Rmic-2018</strain>
    </source>
</reference>
<evidence type="ECO:0000313" key="3">
    <source>
        <dbReference type="Proteomes" id="UP000821866"/>
    </source>
</evidence>
<protein>
    <submittedName>
        <fullName evidence="2">Uncharacterized protein</fullName>
    </submittedName>
</protein>
<dbReference type="AlphaFoldDB" id="A0A9J6E977"/>
<sequence length="335" mass="36807">MKLKGFSLRSRTGICEKLPEEYKEKRHSFQRFVLNLRHNNGYLLGQIGNANQTPLYFDMPVTTTVEKKGAKQVRVLTSGHVKTSDGNALLHAKGPGVTWADEQNEGANGQLDLASLLHAPDWRLATTVRRKSVALPSIKLDDSFEGCTGDVTFVRFPNGSPHPRRHRRSRSTDVASTSASPSWSSMQSNAANETFVSDTPKLRMFEPSVHVEGRTAITEVCKVPPIYWAQRELGTAIHLCGTRQHKKRCSVREKNNAEKHEHLESATVDISSDSNFPDCFPGGKPAPAAGQSVSPAPNEQAQPMKNAPGRLVDEPVAAPVWHGLHCGSGRNCDIF</sequence>
<reference evidence="2" key="2">
    <citation type="submission" date="2021-09" db="EMBL/GenBank/DDBJ databases">
        <authorList>
            <person name="Jia N."/>
            <person name="Wang J."/>
            <person name="Shi W."/>
            <person name="Du L."/>
            <person name="Sun Y."/>
            <person name="Zhan W."/>
            <person name="Jiang J."/>
            <person name="Wang Q."/>
            <person name="Zhang B."/>
            <person name="Ji P."/>
            <person name="Sakyi L.B."/>
            <person name="Cui X."/>
            <person name="Yuan T."/>
            <person name="Jiang B."/>
            <person name="Yang W."/>
            <person name="Lam T.T.-Y."/>
            <person name="Chang Q."/>
            <person name="Ding S."/>
            <person name="Wang X."/>
            <person name="Zhu J."/>
            <person name="Ruan X."/>
            <person name="Zhao L."/>
            <person name="Wei J."/>
            <person name="Que T."/>
            <person name="Du C."/>
            <person name="Cheng J."/>
            <person name="Dai P."/>
            <person name="Han X."/>
            <person name="Huang E."/>
            <person name="Gao Y."/>
            <person name="Liu J."/>
            <person name="Shao H."/>
            <person name="Ye R."/>
            <person name="Li L."/>
            <person name="Wei W."/>
            <person name="Wang X."/>
            <person name="Wang C."/>
            <person name="Huo Q."/>
            <person name="Li W."/>
            <person name="Guo W."/>
            <person name="Chen H."/>
            <person name="Chen S."/>
            <person name="Zhou L."/>
            <person name="Zhou L."/>
            <person name="Ni X."/>
            <person name="Tian J."/>
            <person name="Zhou Y."/>
            <person name="Sheng Y."/>
            <person name="Liu T."/>
            <person name="Pan Y."/>
            <person name="Xia L."/>
            <person name="Li J."/>
            <person name="Zhao F."/>
            <person name="Cao W."/>
        </authorList>
    </citation>
    <scope>NUCLEOTIDE SEQUENCE</scope>
    <source>
        <strain evidence="2">Rmic-2018</strain>
        <tissue evidence="2">Larvae</tissue>
    </source>
</reference>
<comment type="caution">
    <text evidence="2">The sequence shown here is derived from an EMBL/GenBank/DDBJ whole genome shotgun (WGS) entry which is preliminary data.</text>
</comment>